<dbReference type="HOGENOM" id="CLU_117644_2_1_5"/>
<organism evidence="1 2">
    <name type="scientific">Xanthobacter autotrophicus (strain ATCC BAA-1158 / Py2)</name>
    <dbReference type="NCBI Taxonomy" id="78245"/>
    <lineage>
        <taxon>Bacteria</taxon>
        <taxon>Pseudomonadati</taxon>
        <taxon>Pseudomonadota</taxon>
        <taxon>Alphaproteobacteria</taxon>
        <taxon>Hyphomicrobiales</taxon>
        <taxon>Xanthobacteraceae</taxon>
        <taxon>Xanthobacter</taxon>
    </lineage>
</organism>
<evidence type="ECO:0000313" key="2">
    <source>
        <dbReference type="Proteomes" id="UP000002417"/>
    </source>
</evidence>
<dbReference type="Proteomes" id="UP000002417">
    <property type="component" value="Chromosome"/>
</dbReference>
<dbReference type="EMBL" id="CP000781">
    <property type="protein sequence ID" value="ABS67489.1"/>
    <property type="molecule type" value="Genomic_DNA"/>
</dbReference>
<gene>
    <name evidence="1" type="ordered locus">Xaut_2246</name>
</gene>
<sequence length="145" mass="16005">MVNCRVYIAAPLFNNAERAFNEALANALRPRVDVYLPQMDGILLQEAIANGENPEIASERVFQEDIRALRECGALLIVLNGRTIDEGAAFELGVAWSLGKQCVAYKDDPRQLLSVGDNPMIMRAVTRVLCNFDDVQAWAASLRAP</sequence>
<dbReference type="OrthoDB" id="397706at2"/>
<dbReference type="eggNOG" id="COG3613">
    <property type="taxonomic scope" value="Bacteria"/>
</dbReference>
<evidence type="ECO:0000313" key="1">
    <source>
        <dbReference type="EMBL" id="ABS67489.1"/>
    </source>
</evidence>
<dbReference type="Gene3D" id="3.40.50.450">
    <property type="match status" value="1"/>
</dbReference>
<dbReference type="AlphaFoldDB" id="A7IHJ6"/>
<protein>
    <recommendedName>
        <fullName evidence="3">Nucleoside 2-deoxyribosyltransferase</fullName>
    </recommendedName>
</protein>
<evidence type="ECO:0008006" key="3">
    <source>
        <dbReference type="Google" id="ProtNLM"/>
    </source>
</evidence>
<dbReference type="Pfam" id="PF05014">
    <property type="entry name" value="Nuc_deoxyrib_tr"/>
    <property type="match status" value="1"/>
</dbReference>
<reference evidence="1 2" key="1">
    <citation type="submission" date="2007-07" db="EMBL/GenBank/DDBJ databases">
        <title>Complete sequence of chromosome of Xanthobacter autotrophicus Py2.</title>
        <authorList>
            <consortium name="US DOE Joint Genome Institute"/>
            <person name="Copeland A."/>
            <person name="Lucas S."/>
            <person name="Lapidus A."/>
            <person name="Barry K."/>
            <person name="Glavina del Rio T."/>
            <person name="Hammon N."/>
            <person name="Israni S."/>
            <person name="Dalin E."/>
            <person name="Tice H."/>
            <person name="Pitluck S."/>
            <person name="Sims D."/>
            <person name="Brettin T."/>
            <person name="Bruce D."/>
            <person name="Detter J.C."/>
            <person name="Han C."/>
            <person name="Tapia R."/>
            <person name="Brainard J."/>
            <person name="Schmutz J."/>
            <person name="Larimer F."/>
            <person name="Land M."/>
            <person name="Hauser L."/>
            <person name="Kyrpides N."/>
            <person name="Kim E."/>
            <person name="Ensigns S.A."/>
            <person name="Richardson P."/>
        </authorList>
    </citation>
    <scope>NUCLEOTIDE SEQUENCE [LARGE SCALE GENOMIC DNA]</scope>
    <source>
        <strain evidence="2">ATCC BAA-1158 / Py2</strain>
    </source>
</reference>
<name>A7IHJ6_XANP2</name>
<proteinExistence type="predicted"/>
<dbReference type="STRING" id="78245.Xaut_2246"/>
<dbReference type="KEGG" id="xau:Xaut_2246"/>
<accession>A7IHJ6</accession>
<dbReference type="InterPro" id="IPR007710">
    <property type="entry name" value="Nucleoside_deoxyribTrfase"/>
</dbReference>
<keyword evidence="2" id="KW-1185">Reference proteome</keyword>
<dbReference type="SUPFAM" id="SSF52309">
    <property type="entry name" value="N-(deoxy)ribosyltransferase-like"/>
    <property type="match status" value="1"/>
</dbReference>